<evidence type="ECO:0000256" key="1">
    <source>
        <dbReference type="SAM" id="SignalP"/>
    </source>
</evidence>
<gene>
    <name evidence="2" type="ORF">I5L79_21440</name>
</gene>
<evidence type="ECO:0000313" key="2">
    <source>
        <dbReference type="EMBL" id="MBG8556123.1"/>
    </source>
</evidence>
<accession>A0ABS0L946</accession>
<comment type="caution">
    <text evidence="2">The sequence shown here is derived from an EMBL/GenBank/DDBJ whole genome shotgun (WGS) entry which is preliminary data.</text>
</comment>
<dbReference type="InterPro" id="IPR029045">
    <property type="entry name" value="ClpP/crotonase-like_dom_sf"/>
</dbReference>
<keyword evidence="1" id="KW-0732">Signal</keyword>
<dbReference type="PANTHER" id="PTHR11261">
    <property type="entry name" value="INTERPHOTORECEPTOR RETINOID-BINDING PROTEIN"/>
    <property type="match status" value="1"/>
</dbReference>
<dbReference type="EMBL" id="JADWYK010000020">
    <property type="protein sequence ID" value="MBG8556123.1"/>
    <property type="molecule type" value="Genomic_DNA"/>
</dbReference>
<evidence type="ECO:0008006" key="4">
    <source>
        <dbReference type="Google" id="ProtNLM"/>
    </source>
</evidence>
<sequence length="246" mass="27638">MKNLRLATLVVALLLPSLARAQGSQKAATQVRHLLDSLELRLKTNYVFPDKATFISKHLRSQVKKHTYASLAKEPEKLAVQIQADIYTAHRDPHMAVEYNPALAQRIQRSDQESEEETLQFAQWEKDNNFMFKKVELLPGNIGYFPFTIFVGQVKEAKPIIASALGFLANSSAIIIDLRENNGGQPEMVSQLESYFFKEKTRMNSVVTRANQDRGSTRVRTETNAKEFARVVLPNRPGPATAAIAP</sequence>
<proteinExistence type="predicted"/>
<dbReference type="PANTHER" id="PTHR11261:SF3">
    <property type="entry name" value="RETINOL-BINDING PROTEIN 3"/>
    <property type="match status" value="1"/>
</dbReference>
<dbReference type="Gene3D" id="3.30.750.44">
    <property type="match status" value="1"/>
</dbReference>
<dbReference type="Pfam" id="PF11918">
    <property type="entry name" value="Peptidase_S41_N"/>
    <property type="match status" value="1"/>
</dbReference>
<dbReference type="SUPFAM" id="SSF52096">
    <property type="entry name" value="ClpP/crotonase"/>
    <property type="match status" value="1"/>
</dbReference>
<protein>
    <recommendedName>
        <fullName evidence="4">Tail specific protease domain-containing protein</fullName>
    </recommendedName>
</protein>
<evidence type="ECO:0000313" key="3">
    <source>
        <dbReference type="Proteomes" id="UP000601099"/>
    </source>
</evidence>
<organism evidence="2 3">
    <name type="scientific">Hymenobacter guriensis</name>
    <dbReference type="NCBI Taxonomy" id="2793065"/>
    <lineage>
        <taxon>Bacteria</taxon>
        <taxon>Pseudomonadati</taxon>
        <taxon>Bacteroidota</taxon>
        <taxon>Cytophagia</taxon>
        <taxon>Cytophagales</taxon>
        <taxon>Hymenobacteraceae</taxon>
        <taxon>Hymenobacter</taxon>
    </lineage>
</organism>
<feature type="signal peptide" evidence="1">
    <location>
        <begin position="1"/>
        <end position="21"/>
    </location>
</feature>
<dbReference type="Proteomes" id="UP000601099">
    <property type="component" value="Unassembled WGS sequence"/>
</dbReference>
<reference evidence="2 3" key="1">
    <citation type="submission" date="2020-11" db="EMBL/GenBank/DDBJ databases">
        <title>Hymenobacter sp.</title>
        <authorList>
            <person name="Kim M.K."/>
        </authorList>
    </citation>
    <scope>NUCLEOTIDE SEQUENCE [LARGE SCALE GENOMIC DNA]</scope>
    <source>
        <strain evidence="2 3">BT594</strain>
    </source>
</reference>
<feature type="chain" id="PRO_5046069924" description="Tail specific protease domain-containing protein" evidence="1">
    <location>
        <begin position="22"/>
        <end position="246"/>
    </location>
</feature>
<keyword evidence="3" id="KW-1185">Reference proteome</keyword>
<name>A0ABS0L946_9BACT</name>
<dbReference type="RefSeq" id="WP_196957141.1">
    <property type="nucleotide sequence ID" value="NZ_JADWYK010000020.1"/>
</dbReference>
<dbReference type="Gene3D" id="3.90.226.10">
    <property type="entry name" value="2-enoyl-CoA Hydratase, Chain A, domain 1"/>
    <property type="match status" value="1"/>
</dbReference>